<dbReference type="InParanoid" id="F0XTM4"/>
<dbReference type="GO" id="GO:0003723">
    <property type="term" value="F:RNA binding"/>
    <property type="evidence" value="ECO:0007669"/>
    <property type="project" value="InterPro"/>
</dbReference>
<evidence type="ECO:0000256" key="3">
    <source>
        <dbReference type="ARBA" id="ARBA00023274"/>
    </source>
</evidence>
<dbReference type="GO" id="GO:0005840">
    <property type="term" value="C:ribosome"/>
    <property type="evidence" value="ECO:0007669"/>
    <property type="project" value="UniProtKB-KW"/>
</dbReference>
<sequence length="391" mass="43330">MQKLARRTAQAEKQAAKRLQLRERALAGAESDRASNTRRLLNEELQVQARQARRQRWEAWTMGPLAPRRDHAGAVVDSERRGHASTTNRFGGELFASESIPHWGSLSVRRIRNESSASPITPREAAARCAWAGTPKRLCLAVGDRVVVTEGPLKGAIGAVKELRPEHGTVTLDGVGRTNITVAESLVQETGQAVQQLESAIPIDAVRLVHPLTDAATGRTRDVVIRELRATAFQLDRATRRLAFSRVVPGLNVRIPWPRPAGPPPEHDDHAADTLRIDVEQVTFVPTLLRPPAPEAVLDELRNRYSRFRTRHTAEYIAAKEAEEAAAQEARRYGSALVKGRQPGLPPPGMRTPLDEFHLHQKALRRARGQPELTDDMLERIGRLMATNQTA</sequence>
<organism evidence="5">
    <name type="scientific">Grosmannia clavigera (strain kw1407 / UAMH 11150)</name>
    <name type="common">Blue stain fungus</name>
    <name type="synonym">Graphiocladiella clavigera</name>
    <dbReference type="NCBI Taxonomy" id="655863"/>
    <lineage>
        <taxon>Eukaryota</taxon>
        <taxon>Fungi</taxon>
        <taxon>Dikarya</taxon>
        <taxon>Ascomycota</taxon>
        <taxon>Pezizomycotina</taxon>
        <taxon>Sordariomycetes</taxon>
        <taxon>Sordariomycetidae</taxon>
        <taxon>Ophiostomatales</taxon>
        <taxon>Ophiostomataceae</taxon>
        <taxon>Leptographium</taxon>
    </lineage>
</organism>
<dbReference type="GO" id="GO:0006412">
    <property type="term" value="P:translation"/>
    <property type="evidence" value="ECO:0007669"/>
    <property type="project" value="InterPro"/>
</dbReference>
<dbReference type="Proteomes" id="UP000007796">
    <property type="component" value="Unassembled WGS sequence"/>
</dbReference>
<dbReference type="HOGENOM" id="CLU_041333_0_0_1"/>
<dbReference type="GeneID" id="25977652"/>
<gene>
    <name evidence="4" type="ORF">CMQ_4440</name>
</gene>
<proteinExistence type="inferred from homology"/>
<dbReference type="GO" id="GO:0003735">
    <property type="term" value="F:structural constituent of ribosome"/>
    <property type="evidence" value="ECO:0007669"/>
    <property type="project" value="InterPro"/>
</dbReference>
<evidence type="ECO:0000313" key="5">
    <source>
        <dbReference type="Proteomes" id="UP000007796"/>
    </source>
</evidence>
<dbReference type="SUPFAM" id="SSF50104">
    <property type="entry name" value="Translation proteins SH3-like domain"/>
    <property type="match status" value="1"/>
</dbReference>
<evidence type="ECO:0000256" key="2">
    <source>
        <dbReference type="ARBA" id="ARBA00022980"/>
    </source>
</evidence>
<dbReference type="EMBL" id="GL630006">
    <property type="protein sequence ID" value="EFW98588.1"/>
    <property type="molecule type" value="Genomic_DNA"/>
</dbReference>
<dbReference type="STRING" id="655863.F0XTM4"/>
<dbReference type="OrthoDB" id="359154at2759"/>
<dbReference type="Pfam" id="PF22682">
    <property type="entry name" value="Ribosomal_uL24m-like"/>
    <property type="match status" value="1"/>
</dbReference>
<keyword evidence="5" id="KW-1185">Reference proteome</keyword>
<dbReference type="GO" id="GO:1990904">
    <property type="term" value="C:ribonucleoprotein complex"/>
    <property type="evidence" value="ECO:0007669"/>
    <property type="project" value="UniProtKB-KW"/>
</dbReference>
<dbReference type="InterPro" id="IPR003256">
    <property type="entry name" value="Ribosomal_uL24"/>
</dbReference>
<protein>
    <submittedName>
        <fullName evidence="4">Kow motif domain containing protein</fullName>
    </submittedName>
</protein>
<dbReference type="CDD" id="cd06089">
    <property type="entry name" value="KOW_RPL26"/>
    <property type="match status" value="1"/>
</dbReference>
<dbReference type="InterPro" id="IPR014722">
    <property type="entry name" value="Rib_uL2_dom2"/>
</dbReference>
<dbReference type="RefSeq" id="XP_014168071.1">
    <property type="nucleotide sequence ID" value="XM_014312596.1"/>
</dbReference>
<dbReference type="InterPro" id="IPR008991">
    <property type="entry name" value="Translation_prot_SH3-like_sf"/>
</dbReference>
<name>F0XTM4_GROCL</name>
<comment type="similarity">
    <text evidence="1">Belongs to the universal ribosomal protein uL24 family.</text>
</comment>
<dbReference type="FunCoup" id="F0XTM4">
    <property type="interactions" value="125"/>
</dbReference>
<evidence type="ECO:0000313" key="4">
    <source>
        <dbReference type="EMBL" id="EFW98588.1"/>
    </source>
</evidence>
<dbReference type="Gene3D" id="2.30.30.30">
    <property type="match status" value="1"/>
</dbReference>
<dbReference type="eggNOG" id="ENOG502QUDZ">
    <property type="taxonomic scope" value="Eukaryota"/>
</dbReference>
<dbReference type="AlphaFoldDB" id="F0XTM4"/>
<keyword evidence="2" id="KW-0689">Ribosomal protein</keyword>
<evidence type="ECO:0000256" key="1">
    <source>
        <dbReference type="ARBA" id="ARBA00010618"/>
    </source>
</evidence>
<accession>F0XTM4</accession>
<dbReference type="InterPro" id="IPR041988">
    <property type="entry name" value="Ribosomal_uL24_KOW"/>
</dbReference>
<dbReference type="PANTHER" id="PTHR12903">
    <property type="entry name" value="MITOCHONDRIAL RIBOSOMAL PROTEIN L24"/>
    <property type="match status" value="1"/>
</dbReference>
<reference evidence="4 5" key="1">
    <citation type="journal article" date="2011" name="Proc. Natl. Acad. Sci. U.S.A.">
        <title>Genome and transcriptome analyses of the mountain pine beetle-fungal symbiont Grosmannia clavigera, a lodgepole pine pathogen.</title>
        <authorList>
            <person name="DiGuistini S."/>
            <person name="Wang Y."/>
            <person name="Liao N.Y."/>
            <person name="Taylor G."/>
            <person name="Tanguay P."/>
            <person name="Feau N."/>
            <person name="Henrissat B."/>
            <person name="Chan S.K."/>
            <person name="Hesse-Orce U."/>
            <person name="Alamouti S.M."/>
            <person name="Tsui C.K.M."/>
            <person name="Docking R.T."/>
            <person name="Levasseur A."/>
            <person name="Haridas S."/>
            <person name="Robertson G."/>
            <person name="Birol I."/>
            <person name="Holt R.A."/>
            <person name="Marra M.A."/>
            <person name="Hamelin R.C."/>
            <person name="Hirst M."/>
            <person name="Jones S.J.M."/>
            <person name="Bohlmann J."/>
            <person name="Breuil C."/>
        </authorList>
    </citation>
    <scope>NUCLEOTIDE SEQUENCE [LARGE SCALE GENOMIC DNA]</scope>
    <source>
        <strain evidence="5">kw1407 / UAMH 11150</strain>
    </source>
</reference>
<keyword evidence="3" id="KW-0687">Ribonucleoprotein</keyword>